<keyword evidence="1" id="KW-1133">Transmembrane helix</keyword>
<name>A0AAX2LVP9_VIBFL</name>
<sequence length="42" mass="5124">MRVHLAYFLSEALMAYYVPVFIHMNLLKIIIFITFNKVIWTY</sequence>
<keyword evidence="1" id="KW-0812">Transmembrane</keyword>
<organism evidence="2 3">
    <name type="scientific">Vibrio fluvialis</name>
    <dbReference type="NCBI Taxonomy" id="676"/>
    <lineage>
        <taxon>Bacteria</taxon>
        <taxon>Pseudomonadati</taxon>
        <taxon>Pseudomonadota</taxon>
        <taxon>Gammaproteobacteria</taxon>
        <taxon>Vibrionales</taxon>
        <taxon>Vibrionaceae</taxon>
        <taxon>Vibrio</taxon>
    </lineage>
</organism>
<dbReference type="Proteomes" id="UP000254626">
    <property type="component" value="Unassembled WGS sequence"/>
</dbReference>
<comment type="caution">
    <text evidence="2">The sequence shown here is derived from an EMBL/GenBank/DDBJ whole genome shotgun (WGS) entry which is preliminary data.</text>
</comment>
<reference evidence="2 3" key="1">
    <citation type="submission" date="2018-06" db="EMBL/GenBank/DDBJ databases">
        <authorList>
            <consortium name="Pathogen Informatics"/>
            <person name="Doyle S."/>
        </authorList>
    </citation>
    <scope>NUCLEOTIDE SEQUENCE [LARGE SCALE GENOMIC DNA]</scope>
    <source>
        <strain evidence="2 3">NCTC11327</strain>
    </source>
</reference>
<protein>
    <submittedName>
        <fullName evidence="2">Uncharacterized protein</fullName>
    </submittedName>
</protein>
<evidence type="ECO:0000313" key="2">
    <source>
        <dbReference type="EMBL" id="SUQ26969.1"/>
    </source>
</evidence>
<keyword evidence="1" id="KW-0472">Membrane</keyword>
<dbReference type="AlphaFoldDB" id="A0AAX2LVP9"/>
<dbReference type="EMBL" id="UHIP01000002">
    <property type="protein sequence ID" value="SUQ26969.1"/>
    <property type="molecule type" value="Genomic_DNA"/>
</dbReference>
<accession>A0AAX2LVP9</accession>
<evidence type="ECO:0000256" key="1">
    <source>
        <dbReference type="SAM" id="Phobius"/>
    </source>
</evidence>
<evidence type="ECO:0000313" key="3">
    <source>
        <dbReference type="Proteomes" id="UP000254626"/>
    </source>
</evidence>
<gene>
    <name evidence="2" type="ORF">NCTC11327_03835</name>
</gene>
<proteinExistence type="predicted"/>
<feature type="transmembrane region" description="Helical" evidence="1">
    <location>
        <begin position="14"/>
        <end position="35"/>
    </location>
</feature>